<feature type="non-terminal residue" evidence="5">
    <location>
        <position position="1"/>
    </location>
</feature>
<evidence type="ECO:0000256" key="2">
    <source>
        <dbReference type="ARBA" id="ARBA00023043"/>
    </source>
</evidence>
<dbReference type="PROSITE" id="PS50225">
    <property type="entry name" value="SOCS"/>
    <property type="match status" value="1"/>
</dbReference>
<dbReference type="Pfam" id="PF12796">
    <property type="entry name" value="Ank_2"/>
    <property type="match status" value="1"/>
</dbReference>
<name>A0A5E4QYW4_9NEOP</name>
<dbReference type="CDD" id="cd03716">
    <property type="entry name" value="SOCS_ASB_like"/>
    <property type="match status" value="1"/>
</dbReference>
<protein>
    <recommendedName>
        <fullName evidence="4">SOCS box domain-containing protein</fullName>
    </recommendedName>
</protein>
<feature type="repeat" description="ANK" evidence="3">
    <location>
        <begin position="21"/>
        <end position="53"/>
    </location>
</feature>
<keyword evidence="2 3" id="KW-0040">ANK repeat</keyword>
<dbReference type="InterPro" id="IPR036770">
    <property type="entry name" value="Ankyrin_rpt-contain_sf"/>
</dbReference>
<dbReference type="Proteomes" id="UP000324832">
    <property type="component" value="Unassembled WGS sequence"/>
</dbReference>
<dbReference type="PANTHER" id="PTHR24198">
    <property type="entry name" value="ANKYRIN REPEAT AND PROTEIN KINASE DOMAIN-CONTAINING PROTEIN"/>
    <property type="match status" value="1"/>
</dbReference>
<evidence type="ECO:0000313" key="6">
    <source>
        <dbReference type="Proteomes" id="UP000324832"/>
    </source>
</evidence>
<reference evidence="5 6" key="1">
    <citation type="submission" date="2017-07" db="EMBL/GenBank/DDBJ databases">
        <authorList>
            <person name="Talla V."/>
            <person name="Backstrom N."/>
        </authorList>
    </citation>
    <scope>NUCLEOTIDE SEQUENCE [LARGE SCALE GENOMIC DNA]</scope>
</reference>
<evidence type="ECO:0000256" key="3">
    <source>
        <dbReference type="PROSITE-ProRule" id="PRU00023"/>
    </source>
</evidence>
<gene>
    <name evidence="5" type="ORF">LSINAPIS_LOCUS13559</name>
</gene>
<dbReference type="AlphaFoldDB" id="A0A5E4QYW4"/>
<evidence type="ECO:0000259" key="4">
    <source>
        <dbReference type="PROSITE" id="PS50225"/>
    </source>
</evidence>
<keyword evidence="6" id="KW-1185">Reference proteome</keyword>
<dbReference type="SUPFAM" id="SSF158235">
    <property type="entry name" value="SOCS box-like"/>
    <property type="match status" value="1"/>
</dbReference>
<dbReference type="PROSITE" id="PS50088">
    <property type="entry name" value="ANK_REPEAT"/>
    <property type="match status" value="1"/>
</dbReference>
<dbReference type="SMART" id="SM00969">
    <property type="entry name" value="SOCS_box"/>
    <property type="match status" value="1"/>
</dbReference>
<dbReference type="Gene3D" id="1.25.40.20">
    <property type="entry name" value="Ankyrin repeat-containing domain"/>
    <property type="match status" value="1"/>
</dbReference>
<organism evidence="5 6">
    <name type="scientific">Leptidea sinapis</name>
    <dbReference type="NCBI Taxonomy" id="189913"/>
    <lineage>
        <taxon>Eukaryota</taxon>
        <taxon>Metazoa</taxon>
        <taxon>Ecdysozoa</taxon>
        <taxon>Arthropoda</taxon>
        <taxon>Hexapoda</taxon>
        <taxon>Insecta</taxon>
        <taxon>Pterygota</taxon>
        <taxon>Neoptera</taxon>
        <taxon>Endopterygota</taxon>
        <taxon>Lepidoptera</taxon>
        <taxon>Glossata</taxon>
        <taxon>Ditrysia</taxon>
        <taxon>Papilionoidea</taxon>
        <taxon>Pieridae</taxon>
        <taxon>Dismorphiinae</taxon>
        <taxon>Leptidea</taxon>
    </lineage>
</organism>
<accession>A0A5E4QYW4</accession>
<dbReference type="EMBL" id="FZQP02006782">
    <property type="protein sequence ID" value="VVD03601.1"/>
    <property type="molecule type" value="Genomic_DNA"/>
</dbReference>
<dbReference type="PANTHER" id="PTHR24198:SF165">
    <property type="entry name" value="ANKYRIN REPEAT-CONTAINING PROTEIN-RELATED"/>
    <property type="match status" value="1"/>
</dbReference>
<evidence type="ECO:0000256" key="1">
    <source>
        <dbReference type="ARBA" id="ARBA00022737"/>
    </source>
</evidence>
<dbReference type="Pfam" id="PF07525">
    <property type="entry name" value="SOCS_box"/>
    <property type="match status" value="1"/>
</dbReference>
<sequence>YLEIVKIIFPFVSNINQTTDNGVTPLILATQGCSLDTVKFLLLNDADPYIKNNSGLTALLTALEVGHSDIFRIILETMDISLVDRNIIMKACKPHYFKLEILECLLDFYHVDPDFFDFYEQVYFTLEKIGDIMPNYVSNSPVNSYLNICEYIYKSDPQKFKEFFNLFLIGGPVVNPLDANECPPIVYIHYCMHTHCFQEVFRILTEHGCNVDYCSYAMCVDKDKCIPDAFIASITADTSTIPIMLPYSLYCEPGYLLQFAIDNGVIGRLSENVQDQIISMIGYNTKDVSAEKLAYVVHPLKHLCRLKIRSLLRKAGTQSTRQYFVALNALRLPQLLKNYLRYSSLDCSF</sequence>
<dbReference type="InterPro" id="IPR001496">
    <property type="entry name" value="SOCS_box"/>
</dbReference>
<evidence type="ECO:0000313" key="5">
    <source>
        <dbReference type="EMBL" id="VVD03601.1"/>
    </source>
</evidence>
<dbReference type="Gene3D" id="1.10.750.20">
    <property type="entry name" value="SOCS box"/>
    <property type="match status" value="1"/>
</dbReference>
<dbReference type="InterPro" id="IPR036036">
    <property type="entry name" value="SOCS_box-like_dom_sf"/>
</dbReference>
<keyword evidence="1" id="KW-0677">Repeat</keyword>
<feature type="domain" description="SOCS box" evidence="4">
    <location>
        <begin position="297"/>
        <end position="346"/>
    </location>
</feature>
<dbReference type="GO" id="GO:0035556">
    <property type="term" value="P:intracellular signal transduction"/>
    <property type="evidence" value="ECO:0007669"/>
    <property type="project" value="InterPro"/>
</dbReference>
<dbReference type="InterPro" id="IPR002110">
    <property type="entry name" value="Ankyrin_rpt"/>
</dbReference>
<dbReference type="SUPFAM" id="SSF48403">
    <property type="entry name" value="Ankyrin repeat"/>
    <property type="match status" value="1"/>
</dbReference>
<dbReference type="SMART" id="SM00248">
    <property type="entry name" value="ANK"/>
    <property type="match status" value="2"/>
</dbReference>
<proteinExistence type="predicted"/>